<evidence type="ECO:0000256" key="8">
    <source>
        <dbReference type="RuleBase" id="RU004468"/>
    </source>
</evidence>
<evidence type="ECO:0000256" key="2">
    <source>
        <dbReference type="ARBA" id="ARBA00011738"/>
    </source>
</evidence>
<gene>
    <name evidence="9" type="ORF">CTOB1V02_LOCUS5057</name>
</gene>
<dbReference type="Gene3D" id="3.20.20.80">
    <property type="entry name" value="Glycosidases"/>
    <property type="match status" value="1"/>
</dbReference>
<dbReference type="InterPro" id="IPR001360">
    <property type="entry name" value="Glyco_hydro_1"/>
</dbReference>
<dbReference type="PANTHER" id="PTHR10353">
    <property type="entry name" value="GLYCOSYL HYDROLASE"/>
    <property type="match status" value="1"/>
</dbReference>
<evidence type="ECO:0000256" key="3">
    <source>
        <dbReference type="ARBA" id="ARBA00012744"/>
    </source>
</evidence>
<evidence type="ECO:0000256" key="7">
    <source>
        <dbReference type="RuleBase" id="RU003690"/>
    </source>
</evidence>
<dbReference type="InterPro" id="IPR017853">
    <property type="entry name" value="GH"/>
</dbReference>
<dbReference type="InterPro" id="IPR018120">
    <property type="entry name" value="Glyco_hydro_1_AS"/>
</dbReference>
<evidence type="ECO:0000256" key="1">
    <source>
        <dbReference type="ARBA" id="ARBA00010838"/>
    </source>
</evidence>
<dbReference type="AlphaFoldDB" id="A0A7R8ZPV3"/>
<organism evidence="9">
    <name type="scientific">Cyprideis torosa</name>
    <dbReference type="NCBI Taxonomy" id="163714"/>
    <lineage>
        <taxon>Eukaryota</taxon>
        <taxon>Metazoa</taxon>
        <taxon>Ecdysozoa</taxon>
        <taxon>Arthropoda</taxon>
        <taxon>Crustacea</taxon>
        <taxon>Oligostraca</taxon>
        <taxon>Ostracoda</taxon>
        <taxon>Podocopa</taxon>
        <taxon>Podocopida</taxon>
        <taxon>Cytherocopina</taxon>
        <taxon>Cytheroidea</taxon>
        <taxon>Cytherideidae</taxon>
        <taxon>Cyprideis</taxon>
    </lineage>
</organism>
<evidence type="ECO:0000313" key="9">
    <source>
        <dbReference type="EMBL" id="CAD7227148.1"/>
    </source>
</evidence>
<sequence>MASKISILTLWLAAFIGLSSGRFEYEEEPLLYDTFPDDFVWAAATSAYQIEGAWDEDGKGVNIWDTFTHGPPERPNGDIACDTYHKWQEDIAMLQALGVTHYRFSISWARILPEGTGQINPLGIEWYSNFTDGLLAAGIEPMVTLYHWDLPQALQDRGGWLSADAWDWFEEYADVMFGALGDRVKLWITFNEPWVASVLGYGNGAHAPGLNNEGEFPYIAAHNMLKSHARAYRLYKSKYADQNGQVGITLNVGYAIPDNDDPVTIEAANRNLEFNIGWFAHPVLIDGDYPPVMRELVDYKSQEQGFAQSRLPYFTEEEKAMLAQSSDFLGMNYYTGSVVGNNVNDINWISYFADSDTYSYADDSWFQSGSGWLRVAPFTIRMMLNWIKDNYNNVPLYITENGISDRAGNLDDMHRVFYYKHYINNVLKAIKVDGCNVKGYTAWSLMDNFEWAAGYVERFGMHHVDFNDPNRPRTQKNSAKWYAELIRNNGFVDNPDCILEKM</sequence>
<dbReference type="InterPro" id="IPR033132">
    <property type="entry name" value="GH_1_N_CS"/>
</dbReference>
<dbReference type="SUPFAM" id="SSF51445">
    <property type="entry name" value="(Trans)glycosidases"/>
    <property type="match status" value="1"/>
</dbReference>
<protein>
    <recommendedName>
        <fullName evidence="3">beta-glucosidase</fullName>
        <ecNumber evidence="3">3.2.1.21</ecNumber>
    </recommendedName>
</protein>
<name>A0A7R8ZPV3_9CRUS</name>
<dbReference type="PRINTS" id="PR00131">
    <property type="entry name" value="GLHYDRLASE1"/>
</dbReference>
<comment type="subunit">
    <text evidence="2">Homodimer.</text>
</comment>
<dbReference type="FunFam" id="3.20.20.80:FF:000013">
    <property type="entry name" value="lactase-phlorizin hydrolase"/>
    <property type="match status" value="1"/>
</dbReference>
<accession>A0A7R8ZPV3</accession>
<evidence type="ECO:0000256" key="6">
    <source>
        <dbReference type="ARBA" id="ARBA00023295"/>
    </source>
</evidence>
<dbReference type="EMBL" id="OB661048">
    <property type="protein sequence ID" value="CAD7227148.1"/>
    <property type="molecule type" value="Genomic_DNA"/>
</dbReference>
<keyword evidence="6 8" id="KW-0326">Glycosidase</keyword>
<dbReference type="PROSITE" id="PS00653">
    <property type="entry name" value="GLYCOSYL_HYDROL_F1_2"/>
    <property type="match status" value="1"/>
</dbReference>
<keyword evidence="4 8" id="KW-0378">Hydrolase</keyword>
<reference evidence="9" key="1">
    <citation type="submission" date="2020-11" db="EMBL/GenBank/DDBJ databases">
        <authorList>
            <person name="Tran Van P."/>
        </authorList>
    </citation>
    <scope>NUCLEOTIDE SEQUENCE</scope>
</reference>
<keyword evidence="5" id="KW-0325">Glycoprotein</keyword>
<dbReference type="GO" id="GO:0008422">
    <property type="term" value="F:beta-glucosidase activity"/>
    <property type="evidence" value="ECO:0007669"/>
    <property type="project" value="TreeGrafter"/>
</dbReference>
<dbReference type="PROSITE" id="PS00572">
    <property type="entry name" value="GLYCOSYL_HYDROL_F1_1"/>
    <property type="match status" value="1"/>
</dbReference>
<proteinExistence type="inferred from homology"/>
<evidence type="ECO:0000256" key="4">
    <source>
        <dbReference type="ARBA" id="ARBA00022801"/>
    </source>
</evidence>
<dbReference type="PANTHER" id="PTHR10353:SF36">
    <property type="entry name" value="LP05116P"/>
    <property type="match status" value="1"/>
</dbReference>
<dbReference type="Pfam" id="PF00232">
    <property type="entry name" value="Glyco_hydro_1"/>
    <property type="match status" value="1"/>
</dbReference>
<evidence type="ECO:0000256" key="5">
    <source>
        <dbReference type="ARBA" id="ARBA00023180"/>
    </source>
</evidence>
<dbReference type="GO" id="GO:0005975">
    <property type="term" value="P:carbohydrate metabolic process"/>
    <property type="evidence" value="ECO:0007669"/>
    <property type="project" value="InterPro"/>
</dbReference>
<comment type="similarity">
    <text evidence="1 7">Belongs to the glycosyl hydrolase 1 family.</text>
</comment>
<dbReference type="OrthoDB" id="65569at2759"/>
<dbReference type="EC" id="3.2.1.21" evidence="3"/>